<accession>A0A1I7RUY3</accession>
<evidence type="ECO:0000256" key="1">
    <source>
        <dbReference type="SAM" id="MobiDB-lite"/>
    </source>
</evidence>
<evidence type="ECO:0000256" key="2">
    <source>
        <dbReference type="SAM" id="SignalP"/>
    </source>
</evidence>
<feature type="signal peptide" evidence="2">
    <location>
        <begin position="1"/>
        <end position="16"/>
    </location>
</feature>
<feature type="region of interest" description="Disordered" evidence="1">
    <location>
        <begin position="283"/>
        <end position="303"/>
    </location>
</feature>
<feature type="chain" id="PRO_5009304918" evidence="2">
    <location>
        <begin position="17"/>
        <end position="315"/>
    </location>
</feature>
<protein>
    <submittedName>
        <fullName evidence="4">Hemopexin</fullName>
    </submittedName>
</protein>
<proteinExistence type="predicted"/>
<feature type="compositionally biased region" description="Polar residues" evidence="1">
    <location>
        <begin position="284"/>
        <end position="293"/>
    </location>
</feature>
<reference evidence="4" key="1">
    <citation type="submission" date="2016-11" db="UniProtKB">
        <authorList>
            <consortium name="WormBaseParasite"/>
        </authorList>
    </citation>
    <scope>IDENTIFICATION</scope>
</reference>
<evidence type="ECO:0000313" key="3">
    <source>
        <dbReference type="Proteomes" id="UP000095284"/>
    </source>
</evidence>
<keyword evidence="2" id="KW-0732">Signal</keyword>
<dbReference type="Proteomes" id="UP000095284">
    <property type="component" value="Unplaced"/>
</dbReference>
<organism evidence="3 4">
    <name type="scientific">Bursaphelenchus xylophilus</name>
    <name type="common">Pinewood nematode worm</name>
    <name type="synonym">Aphelenchoides xylophilus</name>
    <dbReference type="NCBI Taxonomy" id="6326"/>
    <lineage>
        <taxon>Eukaryota</taxon>
        <taxon>Metazoa</taxon>
        <taxon>Ecdysozoa</taxon>
        <taxon>Nematoda</taxon>
        <taxon>Chromadorea</taxon>
        <taxon>Rhabditida</taxon>
        <taxon>Tylenchina</taxon>
        <taxon>Tylenchomorpha</taxon>
        <taxon>Aphelenchoidea</taxon>
        <taxon>Aphelenchoididae</taxon>
        <taxon>Bursaphelenchus</taxon>
    </lineage>
</organism>
<name>A0A1I7RUY3_BURXY</name>
<dbReference type="WBParaSite" id="BXY_0454400.1">
    <property type="protein sequence ID" value="BXY_0454400.1"/>
    <property type="gene ID" value="BXY_0454400"/>
</dbReference>
<sequence>MKHRILVIALISGTLAQLHGPRIAGLLFNCPELAQYFPEGAKGAEVFGFEKYGDPHLQNYAFDFERRVWGESRPERLVPGAANDHWAFFSQNFDRIAITHLVGGKIYFYWRDTPHDRHLLPFNEVLVQEYFVLGAYIYYWMWTQDPRFGRQNVFGGSLKPDVTAPFKKSIILYNNRLGWDTSSFLYYYEVDTMYRLETNVCRREFSILIWINNQGTSNIFRDAQCVPEIGIFARANLDVVYPLTKFAWLAANCRAKIFGDVAVYAHAHIRFLSPAPTVVCRENNGGSSQQNVSPRRKRAAVAHPNPQRLLAVAKR</sequence>
<evidence type="ECO:0000313" key="4">
    <source>
        <dbReference type="WBParaSite" id="BXY_0454400.1"/>
    </source>
</evidence>
<dbReference type="AlphaFoldDB" id="A0A1I7RUY3"/>